<evidence type="ECO:0000313" key="2">
    <source>
        <dbReference type="EMBL" id="CAQ82689.1"/>
    </source>
</evidence>
<dbReference type="EMBL" id="FM162591">
    <property type="protein sequence ID" value="CAQ82689.1"/>
    <property type="molecule type" value="Genomic_DNA"/>
</dbReference>
<keyword evidence="1" id="KW-1133">Transmembrane helix</keyword>
<reference evidence="2 3" key="1">
    <citation type="journal article" date="2009" name="BMC Genomics">
        <title>Comparative genomics of the emerging human pathogen Photorhabdus asymbiotica with the insect pathogen Photorhabdus luminescens.</title>
        <authorList>
            <person name="Wilkinson P."/>
            <person name="Waterfield N.R."/>
            <person name="Crossman L."/>
            <person name="Corton C."/>
            <person name="Sanchez-Contreras M."/>
            <person name="Vlisidou I."/>
            <person name="Barron A."/>
            <person name="Bignell A."/>
            <person name="Clark L."/>
            <person name="Ormond D."/>
            <person name="Mayho M."/>
            <person name="Bason N."/>
            <person name="Smith F."/>
            <person name="Simmonds M."/>
            <person name="Churcher C."/>
            <person name="Harris D."/>
            <person name="Thompson N.R."/>
            <person name="Quail M."/>
            <person name="Parkhill J."/>
            <person name="ffrench-Constant R.H."/>
        </authorList>
    </citation>
    <scope>NUCLEOTIDE SEQUENCE [LARGE SCALE GENOMIC DNA]</scope>
    <source>
        <strain evidence="3">ATCC 43949 / 3105-77</strain>
    </source>
</reference>
<dbReference type="KEGG" id="pay:PAU_00597"/>
<feature type="transmembrane region" description="Helical" evidence="1">
    <location>
        <begin position="32"/>
        <end position="52"/>
    </location>
</feature>
<dbReference type="AlphaFoldDB" id="C7BKK3"/>
<feature type="transmembrane region" description="Helical" evidence="1">
    <location>
        <begin position="6"/>
        <end position="25"/>
    </location>
</feature>
<evidence type="ECO:0000256" key="1">
    <source>
        <dbReference type="SAM" id="Phobius"/>
    </source>
</evidence>
<keyword evidence="1" id="KW-0812">Transmembrane</keyword>
<dbReference type="STRING" id="291112.PAU_00597"/>
<keyword evidence="1" id="KW-0472">Membrane</keyword>
<dbReference type="Proteomes" id="UP000002747">
    <property type="component" value="Chromosome"/>
</dbReference>
<protein>
    <submittedName>
        <fullName evidence="2">Uncharacterized protein</fullName>
    </submittedName>
</protein>
<organism evidence="2 3">
    <name type="scientific">Photorhabdus asymbiotica subsp. asymbiotica (strain ATCC 43949 / 3105-77)</name>
    <name type="common">Xenorhabdus luminescens (strain 2)</name>
    <dbReference type="NCBI Taxonomy" id="553480"/>
    <lineage>
        <taxon>Bacteria</taxon>
        <taxon>Pseudomonadati</taxon>
        <taxon>Pseudomonadota</taxon>
        <taxon>Gammaproteobacteria</taxon>
        <taxon>Enterobacterales</taxon>
        <taxon>Morganellaceae</taxon>
        <taxon>Photorhabdus</taxon>
    </lineage>
</organism>
<sequence length="61" mass="7242">MQVFLLIIVCFITFLISYSAYWRIFVRLCRCLVTLFFMVSFIIFVGLVLFAAEHVGEREQQ</sequence>
<proteinExistence type="predicted"/>
<evidence type="ECO:0000313" key="3">
    <source>
        <dbReference type="Proteomes" id="UP000002747"/>
    </source>
</evidence>
<accession>C7BKK3</accession>
<gene>
    <name evidence="2" type="ordered locus">PAU_00597</name>
</gene>
<name>C7BKK3_PHOAA</name>